<evidence type="ECO:0000313" key="2">
    <source>
        <dbReference type="Proteomes" id="UP000002217"/>
    </source>
</evidence>
<sequence length="229" mass="25908">MSVITARGKEAKESANQKGANIDYKKVYIRLKDGESVRVRLLTHEDYVEYKAHGSYGLGIWTQPCLEPTGKRCALCEAAKTQYNDDFKNLYARKRYLFAMADIDTGELRVFDATKGQATGLIDTIEQYAEDLNEFAFTFKRIGNKTETSYILNLIPKLKADDKQKFAAFENVVVDDNFFDSVLFERTWEQQIENLVEAGFPVETLGTAPSAIAEEITPVQTIENPDSVF</sequence>
<dbReference type="STRING" id="485916.Dtox_1872"/>
<protein>
    <recommendedName>
        <fullName evidence="3">Bacteriophage T4 Gp32 single-stranded DNA-binding domain-containing protein</fullName>
    </recommendedName>
</protein>
<gene>
    <name evidence="1" type="ordered locus">Dtox_1872</name>
</gene>
<keyword evidence="2" id="KW-1185">Reference proteome</keyword>
<dbReference type="KEGG" id="dae:Dtox_1872"/>
<reference evidence="1 2" key="1">
    <citation type="journal article" date="2009" name="Stand. Genomic Sci.">
        <title>Complete genome sequence of Desulfotomaculum acetoxidans type strain (5575).</title>
        <authorList>
            <person name="Spring S."/>
            <person name="Lapidus A."/>
            <person name="Schroder M."/>
            <person name="Gleim D."/>
            <person name="Sims D."/>
            <person name="Meincke L."/>
            <person name="Glavina Del Rio T."/>
            <person name="Tice H."/>
            <person name="Copeland A."/>
            <person name="Cheng J.F."/>
            <person name="Lucas S."/>
            <person name="Chen F."/>
            <person name="Nolan M."/>
            <person name="Bruce D."/>
            <person name="Goodwin L."/>
            <person name="Pitluck S."/>
            <person name="Ivanova N."/>
            <person name="Mavromatis K."/>
            <person name="Mikhailova N."/>
            <person name="Pati A."/>
            <person name="Chen A."/>
            <person name="Palaniappan K."/>
            <person name="Land M."/>
            <person name="Hauser L."/>
            <person name="Chang Y.J."/>
            <person name="Jeffries C.D."/>
            <person name="Chain P."/>
            <person name="Saunders E."/>
            <person name="Brettin T."/>
            <person name="Detter J.C."/>
            <person name="Goker M."/>
            <person name="Bristow J."/>
            <person name="Eisen J.A."/>
            <person name="Markowitz V."/>
            <person name="Hugenholtz P."/>
            <person name="Kyrpides N.C."/>
            <person name="Klenk H.P."/>
            <person name="Han C."/>
        </authorList>
    </citation>
    <scope>NUCLEOTIDE SEQUENCE [LARGE SCALE GENOMIC DNA]</scope>
    <source>
        <strain evidence="2">ATCC 49208 / DSM 771 / VKM B-1644</strain>
    </source>
</reference>
<accession>C8VXR2</accession>
<evidence type="ECO:0000313" key="1">
    <source>
        <dbReference type="EMBL" id="ACV62718.1"/>
    </source>
</evidence>
<name>C8VXR2_DESAS</name>
<evidence type="ECO:0008006" key="3">
    <source>
        <dbReference type="Google" id="ProtNLM"/>
    </source>
</evidence>
<dbReference type="RefSeq" id="WP_015757424.1">
    <property type="nucleotide sequence ID" value="NC_013216.1"/>
</dbReference>
<proteinExistence type="predicted"/>
<dbReference type="EMBL" id="CP001720">
    <property type="protein sequence ID" value="ACV62718.1"/>
    <property type="molecule type" value="Genomic_DNA"/>
</dbReference>
<dbReference type="eggNOG" id="ENOG5032VZG">
    <property type="taxonomic scope" value="Bacteria"/>
</dbReference>
<dbReference type="HOGENOM" id="CLU_1208173_0_0_9"/>
<organism evidence="1 2">
    <name type="scientific">Desulfofarcimen acetoxidans (strain ATCC 49208 / DSM 771 / KCTC 5769 / VKM B-1644 / 5575)</name>
    <name type="common">Desulfotomaculum acetoxidans</name>
    <dbReference type="NCBI Taxonomy" id="485916"/>
    <lineage>
        <taxon>Bacteria</taxon>
        <taxon>Bacillati</taxon>
        <taxon>Bacillota</taxon>
        <taxon>Clostridia</taxon>
        <taxon>Eubacteriales</taxon>
        <taxon>Peptococcaceae</taxon>
        <taxon>Desulfofarcimen</taxon>
    </lineage>
</organism>
<dbReference type="Proteomes" id="UP000002217">
    <property type="component" value="Chromosome"/>
</dbReference>
<dbReference type="AlphaFoldDB" id="C8VXR2"/>